<sequence length="26" mass="3071">MLEQEREIIPVSLIRVVVHDAYAIFE</sequence>
<evidence type="ECO:0000313" key="2">
    <source>
        <dbReference type="Proteomes" id="UP000007266"/>
    </source>
</evidence>
<accession>D6W7U9</accession>
<dbReference type="InParanoid" id="D6W7U9"/>
<name>D6W7U9_TRICA</name>
<dbReference type="EMBL" id="KQ971307">
    <property type="protein sequence ID" value="EFA11224.1"/>
    <property type="molecule type" value="Genomic_DNA"/>
</dbReference>
<protein>
    <submittedName>
        <fullName evidence="1">Uncharacterized protein</fullName>
    </submittedName>
</protein>
<proteinExistence type="predicted"/>
<organism evidence="1 2">
    <name type="scientific">Tribolium castaneum</name>
    <name type="common">Red flour beetle</name>
    <dbReference type="NCBI Taxonomy" id="7070"/>
    <lineage>
        <taxon>Eukaryota</taxon>
        <taxon>Metazoa</taxon>
        <taxon>Ecdysozoa</taxon>
        <taxon>Arthropoda</taxon>
        <taxon>Hexapoda</taxon>
        <taxon>Insecta</taxon>
        <taxon>Pterygota</taxon>
        <taxon>Neoptera</taxon>
        <taxon>Endopterygota</taxon>
        <taxon>Coleoptera</taxon>
        <taxon>Polyphaga</taxon>
        <taxon>Cucujiformia</taxon>
        <taxon>Tenebrionidae</taxon>
        <taxon>Tenebrionidae incertae sedis</taxon>
        <taxon>Tribolium</taxon>
    </lineage>
</organism>
<reference evidence="1 2" key="1">
    <citation type="journal article" date="2008" name="Nature">
        <title>The genome of the model beetle and pest Tribolium castaneum.</title>
        <authorList>
            <consortium name="Tribolium Genome Sequencing Consortium"/>
            <person name="Richards S."/>
            <person name="Gibbs R.A."/>
            <person name="Weinstock G.M."/>
            <person name="Brown S.J."/>
            <person name="Denell R."/>
            <person name="Beeman R.W."/>
            <person name="Gibbs R."/>
            <person name="Beeman R.W."/>
            <person name="Brown S.J."/>
            <person name="Bucher G."/>
            <person name="Friedrich M."/>
            <person name="Grimmelikhuijzen C.J."/>
            <person name="Klingler M."/>
            <person name="Lorenzen M."/>
            <person name="Richards S."/>
            <person name="Roth S."/>
            <person name="Schroder R."/>
            <person name="Tautz D."/>
            <person name="Zdobnov E.M."/>
            <person name="Muzny D."/>
            <person name="Gibbs R.A."/>
            <person name="Weinstock G.M."/>
            <person name="Attaway T."/>
            <person name="Bell S."/>
            <person name="Buhay C.J."/>
            <person name="Chandrabose M.N."/>
            <person name="Chavez D."/>
            <person name="Clerk-Blankenburg K.P."/>
            <person name="Cree A."/>
            <person name="Dao M."/>
            <person name="Davis C."/>
            <person name="Chacko J."/>
            <person name="Dinh H."/>
            <person name="Dugan-Rocha S."/>
            <person name="Fowler G."/>
            <person name="Garner T.T."/>
            <person name="Garnes J."/>
            <person name="Gnirke A."/>
            <person name="Hawes A."/>
            <person name="Hernandez J."/>
            <person name="Hines S."/>
            <person name="Holder M."/>
            <person name="Hume J."/>
            <person name="Jhangiani S.N."/>
            <person name="Joshi V."/>
            <person name="Khan Z.M."/>
            <person name="Jackson L."/>
            <person name="Kovar C."/>
            <person name="Kowis A."/>
            <person name="Lee S."/>
            <person name="Lewis L.R."/>
            <person name="Margolis J."/>
            <person name="Morgan M."/>
            <person name="Nazareth L.V."/>
            <person name="Nguyen N."/>
            <person name="Okwuonu G."/>
            <person name="Parker D."/>
            <person name="Richards S."/>
            <person name="Ruiz S.J."/>
            <person name="Santibanez J."/>
            <person name="Savard J."/>
            <person name="Scherer S.E."/>
            <person name="Schneider B."/>
            <person name="Sodergren E."/>
            <person name="Tautz D."/>
            <person name="Vattahil S."/>
            <person name="Villasana D."/>
            <person name="White C.S."/>
            <person name="Wright R."/>
            <person name="Park Y."/>
            <person name="Beeman R.W."/>
            <person name="Lord J."/>
            <person name="Oppert B."/>
            <person name="Lorenzen M."/>
            <person name="Brown S."/>
            <person name="Wang L."/>
            <person name="Savard J."/>
            <person name="Tautz D."/>
            <person name="Richards S."/>
            <person name="Weinstock G."/>
            <person name="Gibbs R.A."/>
            <person name="Liu Y."/>
            <person name="Worley K."/>
            <person name="Weinstock G."/>
            <person name="Elsik C.G."/>
            <person name="Reese J.T."/>
            <person name="Elhaik E."/>
            <person name="Landan G."/>
            <person name="Graur D."/>
            <person name="Arensburger P."/>
            <person name="Atkinson P."/>
            <person name="Beeman R.W."/>
            <person name="Beidler J."/>
            <person name="Brown S.J."/>
            <person name="Demuth J.P."/>
            <person name="Drury D.W."/>
            <person name="Du Y.Z."/>
            <person name="Fujiwara H."/>
            <person name="Lorenzen M."/>
            <person name="Maselli V."/>
            <person name="Osanai M."/>
            <person name="Park Y."/>
            <person name="Robertson H.M."/>
            <person name="Tu Z."/>
            <person name="Wang J.J."/>
            <person name="Wang S."/>
            <person name="Richards S."/>
            <person name="Song H."/>
            <person name="Zhang L."/>
            <person name="Sodergren E."/>
            <person name="Werner D."/>
            <person name="Stanke M."/>
            <person name="Morgenstern B."/>
            <person name="Solovyev V."/>
            <person name="Kosarev P."/>
            <person name="Brown G."/>
            <person name="Chen H.C."/>
            <person name="Ermolaeva O."/>
            <person name="Hlavina W."/>
            <person name="Kapustin Y."/>
            <person name="Kiryutin B."/>
            <person name="Kitts P."/>
            <person name="Maglott D."/>
            <person name="Pruitt K."/>
            <person name="Sapojnikov V."/>
            <person name="Souvorov A."/>
            <person name="Mackey A.J."/>
            <person name="Waterhouse R.M."/>
            <person name="Wyder S."/>
            <person name="Zdobnov E.M."/>
            <person name="Zdobnov E.M."/>
            <person name="Wyder S."/>
            <person name="Kriventseva E.V."/>
            <person name="Kadowaki T."/>
            <person name="Bork P."/>
            <person name="Aranda M."/>
            <person name="Bao R."/>
            <person name="Beermann A."/>
            <person name="Berns N."/>
            <person name="Bolognesi R."/>
            <person name="Bonneton F."/>
            <person name="Bopp D."/>
            <person name="Brown S.J."/>
            <person name="Bucher G."/>
            <person name="Butts T."/>
            <person name="Chaumot A."/>
            <person name="Denell R.E."/>
            <person name="Ferrier D.E."/>
            <person name="Friedrich M."/>
            <person name="Gordon C.M."/>
            <person name="Jindra M."/>
            <person name="Klingler M."/>
            <person name="Lan Q."/>
            <person name="Lattorff H.M."/>
            <person name="Laudet V."/>
            <person name="von Levetsow C."/>
            <person name="Liu Z."/>
            <person name="Lutz R."/>
            <person name="Lynch J.A."/>
            <person name="da Fonseca R.N."/>
            <person name="Posnien N."/>
            <person name="Reuter R."/>
            <person name="Roth S."/>
            <person name="Savard J."/>
            <person name="Schinko J.B."/>
            <person name="Schmitt C."/>
            <person name="Schoppmeier M."/>
            <person name="Schroder R."/>
            <person name="Shippy T.D."/>
            <person name="Simonnet F."/>
            <person name="Marques-Souza H."/>
            <person name="Tautz D."/>
            <person name="Tomoyasu Y."/>
            <person name="Trauner J."/>
            <person name="Van der Zee M."/>
            <person name="Vervoort M."/>
            <person name="Wittkopp N."/>
            <person name="Wimmer E.A."/>
            <person name="Yang X."/>
            <person name="Jones A.K."/>
            <person name="Sattelle D.B."/>
            <person name="Ebert P.R."/>
            <person name="Nelson D."/>
            <person name="Scott J.G."/>
            <person name="Beeman R.W."/>
            <person name="Muthukrishnan S."/>
            <person name="Kramer K.J."/>
            <person name="Arakane Y."/>
            <person name="Beeman R.W."/>
            <person name="Zhu Q."/>
            <person name="Hogenkamp D."/>
            <person name="Dixit R."/>
            <person name="Oppert B."/>
            <person name="Jiang H."/>
            <person name="Zou Z."/>
            <person name="Marshall J."/>
            <person name="Elpidina E."/>
            <person name="Vinokurov K."/>
            <person name="Oppert C."/>
            <person name="Zou Z."/>
            <person name="Evans J."/>
            <person name="Lu Z."/>
            <person name="Zhao P."/>
            <person name="Sumathipala N."/>
            <person name="Altincicek B."/>
            <person name="Vilcinskas A."/>
            <person name="Williams M."/>
            <person name="Hultmark D."/>
            <person name="Hetru C."/>
            <person name="Jiang H."/>
            <person name="Grimmelikhuijzen C.J."/>
            <person name="Hauser F."/>
            <person name="Cazzamali G."/>
            <person name="Williamson M."/>
            <person name="Park Y."/>
            <person name="Li B."/>
            <person name="Tanaka Y."/>
            <person name="Predel R."/>
            <person name="Neupert S."/>
            <person name="Schachtner J."/>
            <person name="Verleyen P."/>
            <person name="Raible F."/>
            <person name="Bork P."/>
            <person name="Friedrich M."/>
            <person name="Walden K.K."/>
            <person name="Robertson H.M."/>
            <person name="Angeli S."/>
            <person name="Foret S."/>
            <person name="Bucher G."/>
            <person name="Schuetz S."/>
            <person name="Maleszka R."/>
            <person name="Wimmer E.A."/>
            <person name="Beeman R.W."/>
            <person name="Lorenzen M."/>
            <person name="Tomoyasu Y."/>
            <person name="Miller S.C."/>
            <person name="Grossmann D."/>
            <person name="Bucher G."/>
        </authorList>
    </citation>
    <scope>NUCLEOTIDE SEQUENCE [LARGE SCALE GENOMIC DNA]</scope>
    <source>
        <strain evidence="1 2">Georgia GA2</strain>
    </source>
</reference>
<gene>
    <name evidence="1" type="primary">GLEAN_10756</name>
    <name evidence="1" type="ORF">TcasGA2_TC010756</name>
</gene>
<dbReference type="Proteomes" id="UP000007266">
    <property type="component" value="Linkage group 1"/>
</dbReference>
<keyword evidence="2" id="KW-1185">Reference proteome</keyword>
<dbReference type="HOGENOM" id="CLU_3417549_0_0_1"/>
<evidence type="ECO:0000313" key="1">
    <source>
        <dbReference type="EMBL" id="EFA11224.1"/>
    </source>
</evidence>
<reference evidence="1 2" key="2">
    <citation type="journal article" date="2010" name="Nucleic Acids Res.">
        <title>BeetleBase in 2010: revisions to provide comprehensive genomic information for Tribolium castaneum.</title>
        <authorList>
            <person name="Kim H.S."/>
            <person name="Murphy T."/>
            <person name="Xia J."/>
            <person name="Caragea D."/>
            <person name="Park Y."/>
            <person name="Beeman R.W."/>
            <person name="Lorenzen M.D."/>
            <person name="Butcher S."/>
            <person name="Manak J.R."/>
            <person name="Brown S.J."/>
        </authorList>
    </citation>
    <scope>GENOME REANNOTATION</scope>
    <source>
        <strain evidence="1 2">Georgia GA2</strain>
    </source>
</reference>
<dbReference type="AlphaFoldDB" id="D6W7U9"/>